<dbReference type="EMBL" id="CAKOGL010000016">
    <property type="protein sequence ID" value="CAH2096292.1"/>
    <property type="molecule type" value="Genomic_DNA"/>
</dbReference>
<dbReference type="InterPro" id="IPR027124">
    <property type="entry name" value="Swc5/CFDP1/2"/>
</dbReference>
<evidence type="ECO:0000313" key="2">
    <source>
        <dbReference type="Proteomes" id="UP001153954"/>
    </source>
</evidence>
<keyword evidence="2" id="KW-1185">Reference proteome</keyword>
<protein>
    <recommendedName>
        <fullName evidence="3">Craniofacial development protein 2</fullName>
    </recommendedName>
</protein>
<proteinExistence type="predicted"/>
<dbReference type="PANTHER" id="PTHR23227">
    <property type="entry name" value="BUCENTAUR RELATED"/>
    <property type="match status" value="1"/>
</dbReference>
<dbReference type="AlphaFoldDB" id="A0AAU9UEQ0"/>
<dbReference type="Proteomes" id="UP001153954">
    <property type="component" value="Unassembled WGS sequence"/>
</dbReference>
<gene>
    <name evidence="1" type="ORF">EEDITHA_LOCUS11652</name>
</gene>
<organism evidence="1 2">
    <name type="scientific">Euphydryas editha</name>
    <name type="common">Edith's checkerspot</name>
    <dbReference type="NCBI Taxonomy" id="104508"/>
    <lineage>
        <taxon>Eukaryota</taxon>
        <taxon>Metazoa</taxon>
        <taxon>Ecdysozoa</taxon>
        <taxon>Arthropoda</taxon>
        <taxon>Hexapoda</taxon>
        <taxon>Insecta</taxon>
        <taxon>Pterygota</taxon>
        <taxon>Neoptera</taxon>
        <taxon>Endopterygota</taxon>
        <taxon>Lepidoptera</taxon>
        <taxon>Glossata</taxon>
        <taxon>Ditrysia</taxon>
        <taxon>Papilionoidea</taxon>
        <taxon>Nymphalidae</taxon>
        <taxon>Nymphalinae</taxon>
        <taxon>Euphydryas</taxon>
    </lineage>
</organism>
<comment type="caution">
    <text evidence="1">The sequence shown here is derived from an EMBL/GenBank/DDBJ whole genome shotgun (WGS) entry which is preliminary data.</text>
</comment>
<dbReference type="PANTHER" id="PTHR23227:SF67">
    <property type="entry name" value="CRANIOFACIAL DEVELOPMENT PROTEIN 2-LIKE"/>
    <property type="match status" value="1"/>
</dbReference>
<dbReference type="Gene3D" id="3.60.10.10">
    <property type="entry name" value="Endonuclease/exonuclease/phosphatase"/>
    <property type="match status" value="1"/>
</dbReference>
<accession>A0AAU9UEQ0</accession>
<reference evidence="1" key="1">
    <citation type="submission" date="2022-03" db="EMBL/GenBank/DDBJ databases">
        <authorList>
            <person name="Tunstrom K."/>
        </authorList>
    </citation>
    <scope>NUCLEOTIDE SEQUENCE</scope>
</reference>
<dbReference type="InterPro" id="IPR036691">
    <property type="entry name" value="Endo/exonu/phosph_ase_sf"/>
</dbReference>
<evidence type="ECO:0008006" key="3">
    <source>
        <dbReference type="Google" id="ProtNLM"/>
    </source>
</evidence>
<evidence type="ECO:0000313" key="1">
    <source>
        <dbReference type="EMBL" id="CAH2096292.1"/>
    </source>
</evidence>
<dbReference type="SUPFAM" id="SSF56219">
    <property type="entry name" value="DNase I-like"/>
    <property type="match status" value="1"/>
</dbReference>
<sequence length="129" mass="14691">MGQTPGLYGVGFIVNKCHKKNIMCFKGISERVAILQLYIKNIEISLIQCYAPTESASEEEIEQFYYTVNKALHIMSNKNVIVMGDFNAKIGQPKQDENLITKKYGYGSRNSRGERLIRFAYENKDLGIT</sequence>
<name>A0AAU9UEQ0_EUPED</name>